<name>A0ACB9QJC1_9MYRT</name>
<protein>
    <submittedName>
        <fullName evidence="1">Uncharacterized protein</fullName>
    </submittedName>
</protein>
<accession>A0ACB9QJC1</accession>
<evidence type="ECO:0000313" key="1">
    <source>
        <dbReference type="EMBL" id="KAI4365405.1"/>
    </source>
</evidence>
<dbReference type="Proteomes" id="UP001057402">
    <property type="component" value="Chromosome 6"/>
</dbReference>
<evidence type="ECO:0000313" key="2">
    <source>
        <dbReference type="Proteomes" id="UP001057402"/>
    </source>
</evidence>
<comment type="caution">
    <text evidence="1">The sequence shown here is derived from an EMBL/GenBank/DDBJ whole genome shotgun (WGS) entry which is preliminary data.</text>
</comment>
<keyword evidence="2" id="KW-1185">Reference proteome</keyword>
<proteinExistence type="predicted"/>
<reference evidence="2" key="1">
    <citation type="journal article" date="2023" name="Front. Plant Sci.">
        <title>Chromosomal-level genome assembly of Melastoma candidum provides insights into trichome evolution.</title>
        <authorList>
            <person name="Zhong Y."/>
            <person name="Wu W."/>
            <person name="Sun C."/>
            <person name="Zou P."/>
            <person name="Liu Y."/>
            <person name="Dai S."/>
            <person name="Zhou R."/>
        </authorList>
    </citation>
    <scope>NUCLEOTIDE SEQUENCE [LARGE SCALE GENOMIC DNA]</scope>
</reference>
<dbReference type="EMBL" id="CM042885">
    <property type="protein sequence ID" value="KAI4365405.1"/>
    <property type="molecule type" value="Genomic_DNA"/>
</dbReference>
<sequence>MTNRNSSFPESYRAYPHLRGKNWIMRPGSQYGVDFVAYRHHPALVHSEYAVLVLKDGDGHDINDLAVYCQSFPCYVQLPYVWHEELVDPMDGRLEPLPIAP</sequence>
<gene>
    <name evidence="1" type="ORF">MLD38_021391</name>
</gene>
<organism evidence="1 2">
    <name type="scientific">Melastoma candidum</name>
    <dbReference type="NCBI Taxonomy" id="119954"/>
    <lineage>
        <taxon>Eukaryota</taxon>
        <taxon>Viridiplantae</taxon>
        <taxon>Streptophyta</taxon>
        <taxon>Embryophyta</taxon>
        <taxon>Tracheophyta</taxon>
        <taxon>Spermatophyta</taxon>
        <taxon>Magnoliopsida</taxon>
        <taxon>eudicotyledons</taxon>
        <taxon>Gunneridae</taxon>
        <taxon>Pentapetalae</taxon>
        <taxon>rosids</taxon>
        <taxon>malvids</taxon>
        <taxon>Myrtales</taxon>
        <taxon>Melastomataceae</taxon>
        <taxon>Melastomatoideae</taxon>
        <taxon>Melastomateae</taxon>
        <taxon>Melastoma</taxon>
    </lineage>
</organism>